<dbReference type="InterPro" id="IPR043129">
    <property type="entry name" value="ATPase_NBD"/>
</dbReference>
<comment type="caution">
    <text evidence="2">The sequence shown here is derived from an EMBL/GenBank/DDBJ whole genome shotgun (WGS) entry which is preliminary data.</text>
</comment>
<dbReference type="Proteomes" id="UP001152614">
    <property type="component" value="Unassembled WGS sequence"/>
</dbReference>
<evidence type="ECO:0000313" key="3">
    <source>
        <dbReference type="Proteomes" id="UP001152614"/>
    </source>
</evidence>
<sequence length="345" mass="39503">MVEQIYKLGIDIGNNLVKIIGDEQERPLVYPASLARYTDVSYLFNNNIDYLEENGFETFSLEANDEQSCYVWGRNLYKLGQAVIDTKGAGDIRYENQLYQRLVLFAIAKYVDGLKEHNLENGVVLSLAMGMPDNEYTSVVTNNFESISWLVGEHRVFVDNVSVKFKIKKVDLMPQEFGSLTLFEKMNGGITPDVRTMVIDYGGGTRLRAIYNGFQQRETNQDALGVNQLIDKLFIKIKEQGINNNRRNNHISIQEMLMSQNYQMKTGVSTTQDFTKLFQKEIKNYAEDRFEEDVYSGQAFNNIDLVILTGGGANLLERLVYSQLGQEIWVPEQPETANVRGFYEY</sequence>
<evidence type="ECO:0000259" key="1">
    <source>
        <dbReference type="Pfam" id="PF17989"/>
    </source>
</evidence>
<dbReference type="EMBL" id="JAOWLY010000014">
    <property type="protein sequence ID" value="MDG4984804.1"/>
    <property type="molecule type" value="Genomic_DNA"/>
</dbReference>
<accession>A0A9X4NK28</accession>
<dbReference type="AlphaFoldDB" id="A0A9X4NK28"/>
<dbReference type="InterPro" id="IPR040607">
    <property type="entry name" value="ALP_N"/>
</dbReference>
<protein>
    <submittedName>
        <fullName evidence="2">ParM/StbA family protein</fullName>
    </submittedName>
</protein>
<gene>
    <name evidence="2" type="ORF">OGZ51_11680</name>
</gene>
<feature type="domain" description="Actin-like protein N-terminal" evidence="1">
    <location>
        <begin position="9"/>
        <end position="178"/>
    </location>
</feature>
<proteinExistence type="predicted"/>
<evidence type="ECO:0000313" key="2">
    <source>
        <dbReference type="EMBL" id="MDG4984804.1"/>
    </source>
</evidence>
<reference evidence="2" key="1">
    <citation type="submission" date="2022-10" db="EMBL/GenBank/DDBJ databases">
        <authorList>
            <person name="Turner M.S."/>
            <person name="Huang W."/>
        </authorList>
    </citation>
    <scope>NUCLEOTIDE SEQUENCE</scope>
    <source>
        <strain evidence="2">3</strain>
    </source>
</reference>
<dbReference type="Gene3D" id="3.30.420.40">
    <property type="match status" value="2"/>
</dbReference>
<dbReference type="SUPFAM" id="SSF53067">
    <property type="entry name" value="Actin-like ATPase domain"/>
    <property type="match status" value="2"/>
</dbReference>
<name>A0A9X4NK28_9LACT</name>
<dbReference type="Pfam" id="PF17989">
    <property type="entry name" value="ALP_N"/>
    <property type="match status" value="1"/>
</dbReference>
<dbReference type="RefSeq" id="WP_278229290.1">
    <property type="nucleotide sequence ID" value="NZ_JAOWLY010000014.1"/>
</dbReference>
<reference evidence="2" key="2">
    <citation type="journal article" date="2023" name="Food Microbiol.">
        <title>Evaluation of the fermentation potential of lactic acid bacteria isolated from herbs, fruits and vegetables as starter cultures in nut-based milk alternatives.</title>
        <authorList>
            <person name="Huang W."/>
            <person name="Dong A."/>
            <person name="Pham H.T."/>
            <person name="Zhou C."/>
            <person name="Huo Z."/>
            <person name="Watjen A.P."/>
            <person name="Prakash S."/>
            <person name="Bang-Berthelsen C.H."/>
            <person name="Turner M.S."/>
        </authorList>
    </citation>
    <scope>NUCLEOTIDE SEQUENCE</scope>
    <source>
        <strain evidence="2">3</strain>
    </source>
</reference>
<organism evidence="2 3">
    <name type="scientific">Lactococcus lactis</name>
    <dbReference type="NCBI Taxonomy" id="1358"/>
    <lineage>
        <taxon>Bacteria</taxon>
        <taxon>Bacillati</taxon>
        <taxon>Bacillota</taxon>
        <taxon>Bacilli</taxon>
        <taxon>Lactobacillales</taxon>
        <taxon>Streptococcaceae</taxon>
        <taxon>Lactococcus</taxon>
    </lineage>
</organism>